<sequence length="157" mass="17743">CQIGALILHTRSIVRRLVSSIKDIASHKGKYLYTISTFFATSDSRDLGEGPSHRGVAHATPMASGSSSGSGVRMRIRKPRTKLRREQHHRLLDVIAKIQYMDLREWSKLSAEFELTQTRVYPGLLSRWYRGYGRSSDRSIVGLTKCPRNNLDGERGV</sequence>
<dbReference type="AlphaFoldDB" id="A0A5K3FX97"/>
<organism evidence="2">
    <name type="scientific">Mesocestoides corti</name>
    <name type="common">Flatworm</name>
    <dbReference type="NCBI Taxonomy" id="53468"/>
    <lineage>
        <taxon>Eukaryota</taxon>
        <taxon>Metazoa</taxon>
        <taxon>Spiralia</taxon>
        <taxon>Lophotrochozoa</taxon>
        <taxon>Platyhelminthes</taxon>
        <taxon>Cestoda</taxon>
        <taxon>Eucestoda</taxon>
        <taxon>Cyclophyllidea</taxon>
        <taxon>Mesocestoididae</taxon>
        <taxon>Mesocestoides</taxon>
    </lineage>
</organism>
<protein>
    <submittedName>
        <fullName evidence="2">Homeobox domain-containing protein</fullName>
    </submittedName>
</protein>
<evidence type="ECO:0000256" key="1">
    <source>
        <dbReference type="SAM" id="MobiDB-lite"/>
    </source>
</evidence>
<dbReference type="WBParaSite" id="MCU_012796-RA">
    <property type="protein sequence ID" value="MCU_012796-RA"/>
    <property type="gene ID" value="MCU_012796"/>
</dbReference>
<feature type="region of interest" description="Disordered" evidence="1">
    <location>
        <begin position="49"/>
        <end position="74"/>
    </location>
</feature>
<accession>A0A5K3FX97</accession>
<reference evidence="2" key="1">
    <citation type="submission" date="2019-11" db="UniProtKB">
        <authorList>
            <consortium name="WormBaseParasite"/>
        </authorList>
    </citation>
    <scope>IDENTIFICATION</scope>
</reference>
<name>A0A5K3FX97_MESCO</name>
<proteinExistence type="predicted"/>
<evidence type="ECO:0000313" key="2">
    <source>
        <dbReference type="WBParaSite" id="MCU_012796-RA"/>
    </source>
</evidence>